<dbReference type="RefSeq" id="XP_019500696.1">
    <property type="nucleotide sequence ID" value="XM_019645151.1"/>
</dbReference>
<protein>
    <recommendedName>
        <fullName evidence="9">Basic leucine zipper transcriptional factor ATF-like 2</fullName>
    </recommendedName>
</protein>
<evidence type="ECO:0000256" key="4">
    <source>
        <dbReference type="ARBA" id="ARBA00023125"/>
    </source>
</evidence>
<dbReference type="AlphaFoldDB" id="A0A8B7RI03"/>
<accession>A0A8B7RI03</accession>
<dbReference type="InterPro" id="IPR000837">
    <property type="entry name" value="AP-1"/>
</dbReference>
<dbReference type="GeneID" id="109384126"/>
<keyword evidence="6" id="KW-0804">Transcription</keyword>
<dbReference type="Proteomes" id="UP000694851">
    <property type="component" value="Unplaced"/>
</dbReference>
<dbReference type="Gene3D" id="1.20.5.170">
    <property type="match status" value="1"/>
</dbReference>
<organism evidence="12 13">
    <name type="scientific">Hipposideros armiger</name>
    <name type="common">Great Himalayan leaf-nosed bat</name>
    <dbReference type="NCBI Taxonomy" id="186990"/>
    <lineage>
        <taxon>Eukaryota</taxon>
        <taxon>Metazoa</taxon>
        <taxon>Chordata</taxon>
        <taxon>Craniata</taxon>
        <taxon>Vertebrata</taxon>
        <taxon>Euteleostomi</taxon>
        <taxon>Mammalia</taxon>
        <taxon>Eutheria</taxon>
        <taxon>Laurasiatheria</taxon>
        <taxon>Chiroptera</taxon>
        <taxon>Yinpterochiroptera</taxon>
        <taxon>Rhinolophoidea</taxon>
        <taxon>Hipposideridae</taxon>
        <taxon>Hipposideros</taxon>
    </lineage>
</organism>
<dbReference type="PROSITE" id="PS00036">
    <property type="entry name" value="BZIP_BASIC"/>
    <property type="match status" value="1"/>
</dbReference>
<dbReference type="Pfam" id="PF00170">
    <property type="entry name" value="bZIP_1"/>
    <property type="match status" value="1"/>
</dbReference>
<feature type="region of interest" description="Disordered" evidence="10">
    <location>
        <begin position="111"/>
        <end position="241"/>
    </location>
</feature>
<keyword evidence="5" id="KW-0010">Activator</keyword>
<dbReference type="FunFam" id="1.20.5.170:FF:000080">
    <property type="entry name" value="Basic leucine zipper transcriptional factor ATF-like 2"/>
    <property type="match status" value="1"/>
</dbReference>
<dbReference type="InterPro" id="IPR046347">
    <property type="entry name" value="bZIP_sf"/>
</dbReference>
<evidence type="ECO:0000256" key="7">
    <source>
        <dbReference type="ARBA" id="ARBA00023242"/>
    </source>
</evidence>
<comment type="subunit">
    <text evidence="8">Heterodimer; heterodimerizes with JUN family proteins.</text>
</comment>
<evidence type="ECO:0000313" key="13">
    <source>
        <dbReference type="RefSeq" id="XP_019500696.1"/>
    </source>
</evidence>
<feature type="region of interest" description="Disordered" evidence="10">
    <location>
        <begin position="1"/>
        <end position="60"/>
    </location>
</feature>
<dbReference type="InterPro" id="IPR004827">
    <property type="entry name" value="bZIP"/>
</dbReference>
<dbReference type="CDD" id="cd14701">
    <property type="entry name" value="bZIP_BATF"/>
    <property type="match status" value="1"/>
</dbReference>
<comment type="similarity">
    <text evidence="1">Belongs to the bZIP family.</text>
</comment>
<evidence type="ECO:0000259" key="11">
    <source>
        <dbReference type="PROSITE" id="PS50217"/>
    </source>
</evidence>
<dbReference type="PANTHER" id="PTHR23351">
    <property type="entry name" value="FOS TRANSCRIPTION FACTOR-RELATED"/>
    <property type="match status" value="1"/>
</dbReference>
<dbReference type="GO" id="GO:0030154">
    <property type="term" value="P:cell differentiation"/>
    <property type="evidence" value="ECO:0007669"/>
    <property type="project" value="UniProtKB-KW"/>
</dbReference>
<evidence type="ECO:0000256" key="10">
    <source>
        <dbReference type="SAM" id="MobiDB-lite"/>
    </source>
</evidence>
<dbReference type="GO" id="GO:0005634">
    <property type="term" value="C:nucleus"/>
    <property type="evidence" value="ECO:0007669"/>
    <property type="project" value="TreeGrafter"/>
</dbReference>
<feature type="compositionally biased region" description="Low complexity" evidence="10">
    <location>
        <begin position="137"/>
        <end position="172"/>
    </location>
</feature>
<proteinExistence type="inferred from homology"/>
<evidence type="ECO:0000256" key="5">
    <source>
        <dbReference type="ARBA" id="ARBA00023159"/>
    </source>
</evidence>
<evidence type="ECO:0000256" key="3">
    <source>
        <dbReference type="ARBA" id="ARBA00023015"/>
    </source>
</evidence>
<sequence length="286" mass="30869">MHLCGGEGLLTGTKARTEGASPCQDPEEHQKQLKKQQKNRASAQRSRQKHTDKADALHQQQESLERHNHALRKEIQGLQAELERWSRTLRMHECLCLMDCASSLAPLPPGSWGQAKRPLDPVPHGQHGCQEQPGLFQTQASSPSSQQLSPDQQPHGSPGLLLSPMPSLSLSSTTITVPPAQLSPSPVQSASPSDFSLLRPSSKFSALLPSPSAQPAPQEPLRPEHPTRGKLGSSLHSPSAAPGLVCLQDREHRPAFSAVNQQGLGVGLNPHPLLAFPLLPSAQVYF</sequence>
<dbReference type="KEGG" id="hai:109384126"/>
<reference evidence="13" key="1">
    <citation type="submission" date="2025-08" db="UniProtKB">
        <authorList>
            <consortium name="RefSeq"/>
        </authorList>
    </citation>
    <scope>IDENTIFICATION</scope>
    <source>
        <tissue evidence="13">Muscle</tissue>
    </source>
</reference>
<evidence type="ECO:0000256" key="6">
    <source>
        <dbReference type="ARBA" id="ARBA00023163"/>
    </source>
</evidence>
<dbReference type="GO" id="GO:0000981">
    <property type="term" value="F:DNA-binding transcription factor activity, RNA polymerase II-specific"/>
    <property type="evidence" value="ECO:0007669"/>
    <property type="project" value="TreeGrafter"/>
</dbReference>
<keyword evidence="2" id="KW-0221">Differentiation</keyword>
<feature type="domain" description="BZIP" evidence="11">
    <location>
        <begin position="29"/>
        <end position="92"/>
    </location>
</feature>
<evidence type="ECO:0000256" key="8">
    <source>
        <dbReference type="ARBA" id="ARBA00064452"/>
    </source>
</evidence>
<name>A0A8B7RI03_HIPAR</name>
<keyword evidence="4" id="KW-0238">DNA-binding</keyword>
<evidence type="ECO:0000256" key="1">
    <source>
        <dbReference type="ARBA" id="ARBA00007163"/>
    </source>
</evidence>
<evidence type="ECO:0000256" key="9">
    <source>
        <dbReference type="ARBA" id="ARBA00074031"/>
    </source>
</evidence>
<dbReference type="PANTHER" id="PTHR23351:SF11">
    <property type="entry name" value="BASIC LEUCINE ZIPPER TRANSCRIPTIONAL FACTOR ATF-LIKE 2"/>
    <property type="match status" value="1"/>
</dbReference>
<dbReference type="SMART" id="SM00338">
    <property type="entry name" value="BRLZ"/>
    <property type="match status" value="1"/>
</dbReference>
<evidence type="ECO:0000256" key="2">
    <source>
        <dbReference type="ARBA" id="ARBA00022782"/>
    </source>
</evidence>
<feature type="compositionally biased region" description="Polar residues" evidence="10">
    <location>
        <begin position="182"/>
        <end position="194"/>
    </location>
</feature>
<gene>
    <name evidence="13" type="primary">BATF2</name>
</gene>
<dbReference type="SUPFAM" id="SSF57959">
    <property type="entry name" value="Leucine zipper domain"/>
    <property type="match status" value="1"/>
</dbReference>
<dbReference type="PROSITE" id="PS50217">
    <property type="entry name" value="BZIP"/>
    <property type="match status" value="1"/>
</dbReference>
<keyword evidence="3" id="KW-0805">Transcription regulation</keyword>
<dbReference type="CTD" id="116071"/>
<keyword evidence="7" id="KW-0539">Nucleus</keyword>
<keyword evidence="12" id="KW-1185">Reference proteome</keyword>
<evidence type="ECO:0000313" key="12">
    <source>
        <dbReference type="Proteomes" id="UP000694851"/>
    </source>
</evidence>
<dbReference type="GO" id="GO:0000978">
    <property type="term" value="F:RNA polymerase II cis-regulatory region sequence-specific DNA binding"/>
    <property type="evidence" value="ECO:0007669"/>
    <property type="project" value="TreeGrafter"/>
</dbReference>
<dbReference type="OrthoDB" id="295274at2759"/>